<dbReference type="InterPro" id="IPR001989">
    <property type="entry name" value="Radical_activat_CS"/>
</dbReference>
<feature type="domain" description="Radical SAM core" evidence="9">
    <location>
        <begin position="12"/>
        <end position="216"/>
    </location>
</feature>
<dbReference type="GeneID" id="64820563"/>
<keyword evidence="11" id="KW-1185">Reference proteome</keyword>
<comment type="similarity">
    <text evidence="2">Belongs to the organic radical-activating enzymes family.</text>
</comment>
<evidence type="ECO:0000256" key="2">
    <source>
        <dbReference type="ARBA" id="ARBA00009777"/>
    </source>
</evidence>
<dbReference type="KEGG" id="meme:HYG87_07320"/>
<dbReference type="InterPro" id="IPR007197">
    <property type="entry name" value="rSAM"/>
</dbReference>
<dbReference type="InterPro" id="IPR058240">
    <property type="entry name" value="rSAM_sf"/>
</dbReference>
<dbReference type="SFLD" id="SFLDS00029">
    <property type="entry name" value="Radical_SAM"/>
    <property type="match status" value="1"/>
</dbReference>
<dbReference type="SFLD" id="SFLDG01094">
    <property type="entry name" value="Uncharacterised_Radical_SAM_Su"/>
    <property type="match status" value="1"/>
</dbReference>
<keyword evidence="6" id="KW-0560">Oxidoreductase</keyword>
<dbReference type="Proteomes" id="UP000681041">
    <property type="component" value="Chromosome"/>
</dbReference>
<dbReference type="SUPFAM" id="SSF102114">
    <property type="entry name" value="Radical SAM enzymes"/>
    <property type="match status" value="1"/>
</dbReference>
<accession>A0A8T8K6Z2</accession>
<dbReference type="PANTHER" id="PTHR30352">
    <property type="entry name" value="PYRUVATE FORMATE-LYASE-ACTIVATING ENZYME"/>
    <property type="match status" value="1"/>
</dbReference>
<dbReference type="InterPro" id="IPR012840">
    <property type="entry name" value="NrdG2"/>
</dbReference>
<evidence type="ECO:0000256" key="6">
    <source>
        <dbReference type="ARBA" id="ARBA00023002"/>
    </source>
</evidence>
<protein>
    <submittedName>
        <fullName evidence="10">Anaerobic ribonucleoside-triphosphate reductase activating protein</fullName>
    </submittedName>
</protein>
<dbReference type="Pfam" id="PF04055">
    <property type="entry name" value="Radical_SAM"/>
    <property type="match status" value="1"/>
</dbReference>
<reference evidence="10" key="1">
    <citation type="submission" date="2020-07" db="EMBL/GenBank/DDBJ databases">
        <title>Methanobacterium. sp. MethCan genome.</title>
        <authorList>
            <person name="Postec A."/>
            <person name="Quemeneur M."/>
        </authorList>
    </citation>
    <scope>NUCLEOTIDE SEQUENCE</scope>
    <source>
        <strain evidence="10">MethCAN</strain>
    </source>
</reference>
<evidence type="ECO:0000256" key="4">
    <source>
        <dbReference type="ARBA" id="ARBA00022691"/>
    </source>
</evidence>
<keyword evidence="4" id="KW-0949">S-adenosyl-L-methionine</keyword>
<evidence type="ECO:0000256" key="8">
    <source>
        <dbReference type="ARBA" id="ARBA00023014"/>
    </source>
</evidence>
<evidence type="ECO:0000313" key="11">
    <source>
        <dbReference type="Proteomes" id="UP000681041"/>
    </source>
</evidence>
<keyword evidence="8" id="KW-0411">Iron-sulfur</keyword>
<gene>
    <name evidence="10" type="ORF">HYG87_07320</name>
</gene>
<dbReference type="AlphaFoldDB" id="A0A8T8K6Z2"/>
<dbReference type="Gene3D" id="3.20.20.70">
    <property type="entry name" value="Aldolase class I"/>
    <property type="match status" value="1"/>
</dbReference>
<proteinExistence type="inferred from homology"/>
<evidence type="ECO:0000256" key="5">
    <source>
        <dbReference type="ARBA" id="ARBA00022723"/>
    </source>
</evidence>
<dbReference type="PROSITE" id="PS51918">
    <property type="entry name" value="RADICAL_SAM"/>
    <property type="match status" value="1"/>
</dbReference>
<dbReference type="GO" id="GO:0046872">
    <property type="term" value="F:metal ion binding"/>
    <property type="evidence" value="ECO:0007669"/>
    <property type="project" value="UniProtKB-KW"/>
</dbReference>
<dbReference type="PROSITE" id="PS01087">
    <property type="entry name" value="RADICAL_ACTIVATING"/>
    <property type="match status" value="1"/>
</dbReference>
<dbReference type="EMBL" id="CP058560">
    <property type="protein sequence ID" value="QUH23582.1"/>
    <property type="molecule type" value="Genomic_DNA"/>
</dbReference>
<evidence type="ECO:0000256" key="3">
    <source>
        <dbReference type="ARBA" id="ARBA00022485"/>
    </source>
</evidence>
<evidence type="ECO:0000259" key="9">
    <source>
        <dbReference type="PROSITE" id="PS51918"/>
    </source>
</evidence>
<dbReference type="NCBIfam" id="TIGR02495">
    <property type="entry name" value="NrdG2"/>
    <property type="match status" value="1"/>
</dbReference>
<evidence type="ECO:0000256" key="7">
    <source>
        <dbReference type="ARBA" id="ARBA00023004"/>
    </source>
</evidence>
<dbReference type="PANTHER" id="PTHR30352:SF13">
    <property type="entry name" value="GLYCYL-RADICAL ENZYME ACTIVATING ENZYME YJJW-RELATED"/>
    <property type="match status" value="1"/>
</dbReference>
<dbReference type="RefSeq" id="WP_211532538.1">
    <property type="nucleotide sequence ID" value="NZ_CP058560.1"/>
</dbReference>
<name>A0A8T8K6Z2_9EURY</name>
<dbReference type="OrthoDB" id="371936at2157"/>
<dbReference type="InterPro" id="IPR013785">
    <property type="entry name" value="Aldolase_TIM"/>
</dbReference>
<organism evidence="10 11">
    <name type="scientific">Methanobacterium alkalithermotolerans</name>
    <dbReference type="NCBI Taxonomy" id="2731220"/>
    <lineage>
        <taxon>Archaea</taxon>
        <taxon>Methanobacteriati</taxon>
        <taxon>Methanobacteriota</taxon>
        <taxon>Methanomada group</taxon>
        <taxon>Methanobacteria</taxon>
        <taxon>Methanobacteriales</taxon>
        <taxon>Methanobacteriaceae</taxon>
        <taxon>Methanobacterium</taxon>
    </lineage>
</organism>
<sequence length="232" mass="25992">MKIGGTNISSFDFPGKMSLVIFTGGCTLRCPYCHNPEIINGGDEVSLDEIFKKIEDASEFVDGVVITGGEPLMQCTAIKKILKYVRSKGLLAKLDTNGCFPDRLQHVIELVDYVSLDIKAPFDRYGDLIGLDIGKDVEESMEIVLNSPNTFLECRTTYVPTLLNEKDIHQISREINCDLYTLQQFRNRIVLDPSLESVPSPSREFLGELAKKIKPLLNKVKIKTSEFGEEII</sequence>
<keyword evidence="7" id="KW-0408">Iron</keyword>
<dbReference type="CDD" id="cd01335">
    <property type="entry name" value="Radical_SAM"/>
    <property type="match status" value="1"/>
</dbReference>
<dbReference type="InterPro" id="IPR034457">
    <property type="entry name" value="Organic_radical-activating"/>
</dbReference>
<keyword evidence="3" id="KW-0004">4Fe-4S</keyword>
<evidence type="ECO:0000313" key="10">
    <source>
        <dbReference type="EMBL" id="QUH23582.1"/>
    </source>
</evidence>
<dbReference type="GO" id="GO:0016491">
    <property type="term" value="F:oxidoreductase activity"/>
    <property type="evidence" value="ECO:0007669"/>
    <property type="project" value="UniProtKB-KW"/>
</dbReference>
<comment type="cofactor">
    <cofactor evidence="1">
        <name>[4Fe-4S] cluster</name>
        <dbReference type="ChEBI" id="CHEBI:49883"/>
    </cofactor>
</comment>
<keyword evidence="5" id="KW-0479">Metal-binding</keyword>
<dbReference type="GO" id="GO:0051539">
    <property type="term" value="F:4 iron, 4 sulfur cluster binding"/>
    <property type="evidence" value="ECO:0007669"/>
    <property type="project" value="UniProtKB-KW"/>
</dbReference>
<evidence type="ECO:0000256" key="1">
    <source>
        <dbReference type="ARBA" id="ARBA00001966"/>
    </source>
</evidence>